<organism evidence="1 2">
    <name type="scientific">Clostridium felsineum</name>
    <dbReference type="NCBI Taxonomy" id="36839"/>
    <lineage>
        <taxon>Bacteria</taxon>
        <taxon>Bacillati</taxon>
        <taxon>Bacillota</taxon>
        <taxon>Clostridia</taxon>
        <taxon>Eubacteriales</taxon>
        <taxon>Clostridiaceae</taxon>
        <taxon>Clostridium</taxon>
    </lineage>
</organism>
<dbReference type="EMBL" id="CP096983">
    <property type="protein sequence ID" value="URZ12384.1"/>
    <property type="molecule type" value="Genomic_DNA"/>
</dbReference>
<name>A0A1S8LGP0_9CLOT</name>
<proteinExistence type="predicted"/>
<dbReference type="KEGG" id="crw:CROST_031060"/>
<sequence>MKKRRILSGLLAVLIIAVLSGCNRTAAKDDKALSYLKKKYGTEFVIDGYQNSDNGKDVERAKMVAHAVNNKNKAFTVERIKLGTSTEITYDDDYFCRLVEPLYDQKIKDDLSKDFPDVKFAVHVAGLSFQEFDKYTDKSDYDRFIKNDSINKRLEIRAIVKCDDNFNKNVMAEKINSLMQRLVDDLKKEDSKVYVDAGFYLVKSNNYNKVSPEYISNRESRRVMDSKWGYENKDTTEKYVIGSFGLTSSDKFDTSEILKHMQYIR</sequence>
<reference evidence="1 2" key="1">
    <citation type="submission" date="2022-04" db="EMBL/GenBank/DDBJ databases">
        <title>Genome sequence of C. roseum typestrain.</title>
        <authorList>
            <person name="Poehlein A."/>
            <person name="Schoch T."/>
            <person name="Duerre P."/>
            <person name="Daniel R."/>
        </authorList>
    </citation>
    <scope>NUCLEOTIDE SEQUENCE [LARGE SCALE GENOMIC DNA]</scope>
    <source>
        <strain evidence="1 2">DSM 7320</strain>
    </source>
</reference>
<evidence type="ECO:0000313" key="1">
    <source>
        <dbReference type="EMBL" id="URZ12384.1"/>
    </source>
</evidence>
<gene>
    <name evidence="1" type="ORF">CROST_031060</name>
</gene>
<protein>
    <submittedName>
        <fullName evidence="1">Uncharacterized protein</fullName>
    </submittedName>
</protein>
<dbReference type="RefSeq" id="WP_077836043.1">
    <property type="nucleotide sequence ID" value="NZ_CP096983.1"/>
</dbReference>
<dbReference type="Proteomes" id="UP000190951">
    <property type="component" value="Chromosome"/>
</dbReference>
<evidence type="ECO:0000313" key="2">
    <source>
        <dbReference type="Proteomes" id="UP000190951"/>
    </source>
</evidence>
<dbReference type="AlphaFoldDB" id="A0A1S8LGP0"/>
<dbReference type="STRING" id="84029.CROST_04140"/>
<dbReference type="PROSITE" id="PS51257">
    <property type="entry name" value="PROKAR_LIPOPROTEIN"/>
    <property type="match status" value="1"/>
</dbReference>
<keyword evidence="2" id="KW-1185">Reference proteome</keyword>
<accession>A0A1S8LGP0</accession>